<dbReference type="PRINTS" id="PR00205">
    <property type="entry name" value="CADHERIN"/>
</dbReference>
<dbReference type="FunFam" id="2.60.40.60:FF:000100">
    <property type="entry name" value="protocadherin Fat 2"/>
    <property type="match status" value="1"/>
</dbReference>
<name>A0AAV2RY68_MEGNR</name>
<dbReference type="EMBL" id="CAXKWB010035769">
    <property type="protein sequence ID" value="CAL4147232.1"/>
    <property type="molecule type" value="Genomic_DNA"/>
</dbReference>
<evidence type="ECO:0000256" key="5">
    <source>
        <dbReference type="ARBA" id="ARBA00022889"/>
    </source>
</evidence>
<proteinExistence type="predicted"/>
<keyword evidence="5" id="KW-0130">Cell adhesion</keyword>
<dbReference type="CDD" id="cd11304">
    <property type="entry name" value="Cadherin_repeat"/>
    <property type="match status" value="5"/>
</dbReference>
<feature type="domain" description="Cadherin" evidence="10">
    <location>
        <begin position="379"/>
        <end position="487"/>
    </location>
</feature>
<keyword evidence="8" id="KW-0325">Glycoprotein</keyword>
<dbReference type="AlphaFoldDB" id="A0AAV2RY68"/>
<accession>A0AAV2RY68</accession>
<comment type="caution">
    <text evidence="11">The sequence shown here is derived from an EMBL/GenBank/DDBJ whole genome shotgun (WGS) entry which is preliminary data.</text>
</comment>
<comment type="subcellular location">
    <subcellularLocation>
        <location evidence="1">Membrane</location>
    </subcellularLocation>
</comment>
<reference evidence="11 12" key="1">
    <citation type="submission" date="2024-05" db="EMBL/GenBank/DDBJ databases">
        <authorList>
            <person name="Wallberg A."/>
        </authorList>
    </citation>
    <scope>NUCLEOTIDE SEQUENCE [LARGE SCALE GENOMIC DNA]</scope>
</reference>
<evidence type="ECO:0000313" key="11">
    <source>
        <dbReference type="EMBL" id="CAL4147232.1"/>
    </source>
</evidence>
<dbReference type="PROSITE" id="PS00232">
    <property type="entry name" value="CADHERIN_1"/>
    <property type="match status" value="2"/>
</dbReference>
<evidence type="ECO:0000313" key="12">
    <source>
        <dbReference type="Proteomes" id="UP001497623"/>
    </source>
</evidence>
<keyword evidence="6" id="KW-1133">Transmembrane helix</keyword>
<dbReference type="GO" id="GO:0005509">
    <property type="term" value="F:calcium ion binding"/>
    <property type="evidence" value="ECO:0007669"/>
    <property type="project" value="UniProtKB-UniRule"/>
</dbReference>
<dbReference type="PANTHER" id="PTHR24026:SF125">
    <property type="entry name" value="FAT-LIKE CADHERIN-RELATED TUMOR SUPPRESSOR HOMOLOG"/>
    <property type="match status" value="1"/>
</dbReference>
<dbReference type="FunFam" id="2.60.40.60:FF:000092">
    <property type="entry name" value="Protocadherin 8"/>
    <property type="match status" value="1"/>
</dbReference>
<keyword evidence="3" id="KW-0677">Repeat</keyword>
<dbReference type="Pfam" id="PF00028">
    <property type="entry name" value="Cadherin"/>
    <property type="match status" value="5"/>
</dbReference>
<feature type="non-terminal residue" evidence="11">
    <location>
        <position position="523"/>
    </location>
</feature>
<evidence type="ECO:0000256" key="1">
    <source>
        <dbReference type="ARBA" id="ARBA00004370"/>
    </source>
</evidence>
<feature type="domain" description="Cadherin" evidence="10">
    <location>
        <begin position="65"/>
        <end position="171"/>
    </location>
</feature>
<dbReference type="Gene3D" id="2.60.40.60">
    <property type="entry name" value="Cadherins"/>
    <property type="match status" value="5"/>
</dbReference>
<dbReference type="PANTHER" id="PTHR24026">
    <property type="entry name" value="FAT ATYPICAL CADHERIN-RELATED"/>
    <property type="match status" value="1"/>
</dbReference>
<dbReference type="SMART" id="SM00112">
    <property type="entry name" value="CA"/>
    <property type="match status" value="5"/>
</dbReference>
<evidence type="ECO:0000256" key="7">
    <source>
        <dbReference type="ARBA" id="ARBA00023136"/>
    </source>
</evidence>
<dbReference type="GO" id="GO:0005886">
    <property type="term" value="C:plasma membrane"/>
    <property type="evidence" value="ECO:0007669"/>
    <property type="project" value="InterPro"/>
</dbReference>
<feature type="domain" description="Cadherin" evidence="10">
    <location>
        <begin position="10"/>
        <end position="64"/>
    </location>
</feature>
<evidence type="ECO:0000256" key="2">
    <source>
        <dbReference type="ARBA" id="ARBA00022692"/>
    </source>
</evidence>
<keyword evidence="2" id="KW-0812">Transmembrane</keyword>
<dbReference type="InterPro" id="IPR002126">
    <property type="entry name" value="Cadherin-like_dom"/>
</dbReference>
<feature type="domain" description="Cadherin" evidence="10">
    <location>
        <begin position="270"/>
        <end position="378"/>
    </location>
</feature>
<evidence type="ECO:0000256" key="3">
    <source>
        <dbReference type="ARBA" id="ARBA00022737"/>
    </source>
</evidence>
<dbReference type="Proteomes" id="UP001497623">
    <property type="component" value="Unassembled WGS sequence"/>
</dbReference>
<dbReference type="PROSITE" id="PS50268">
    <property type="entry name" value="CADHERIN_2"/>
    <property type="match status" value="5"/>
</dbReference>
<keyword evidence="12" id="KW-1185">Reference proteome</keyword>
<evidence type="ECO:0000256" key="9">
    <source>
        <dbReference type="PROSITE-ProRule" id="PRU00043"/>
    </source>
</evidence>
<evidence type="ECO:0000256" key="8">
    <source>
        <dbReference type="ARBA" id="ARBA00023180"/>
    </source>
</evidence>
<feature type="domain" description="Cadherin" evidence="10">
    <location>
        <begin position="171"/>
        <end position="269"/>
    </location>
</feature>
<evidence type="ECO:0000256" key="4">
    <source>
        <dbReference type="ARBA" id="ARBA00022837"/>
    </source>
</evidence>
<sequence>MIKENDNHPFHINENTGAVTVVGTLDRESTAEYELTVLVSDGELNSETYLTITITDVNDHQPHFLESLYRISVPSQPKSKKRERLFRVFAVDDDIGPNASLEYSIKENRGKRFKIHPKTGQVFSNKAFLPGETYDIMVEARDRGSPSLNCSARVILRVIGIPETSPNSPVIQPLAIAHILETEPAGQLLTFIHAYDDDNDTLWYYVTGGDGGGRFSLGVDTGIVSLARPLDHENHFTYKLTISVTDGVHTSTVEFVVIVVDANDHRPLMSQAVYEAKVFESAKIGTNVLTLHCRDIDAYNKNTPVYYSVHHSNSTLSVGLFSLDSASGNLIVASPLDREVMNLHQLTVICHDRGGRERLDYSRVNIWITDDNDHPPAFAEKIKKVKVKEGAAVGSVITKAIAFDPDLGENGRISYSIVEDNTGGMFTINENLGLVLLSGPQLPEEGIEHILVVRAEDHGNPQLHALLSLKVSVISNNEPLDWMEPLLHMIVEISEWAPVGSAIAKVGVATPTTLYYQIMQGND</sequence>
<protein>
    <recommendedName>
        <fullName evidence="10">Cadherin domain-containing protein</fullName>
    </recommendedName>
</protein>
<keyword evidence="4 9" id="KW-0106">Calcium</keyword>
<evidence type="ECO:0000256" key="6">
    <source>
        <dbReference type="ARBA" id="ARBA00022989"/>
    </source>
</evidence>
<dbReference type="GO" id="GO:0007156">
    <property type="term" value="P:homophilic cell adhesion via plasma membrane adhesion molecules"/>
    <property type="evidence" value="ECO:0007669"/>
    <property type="project" value="InterPro"/>
</dbReference>
<dbReference type="InterPro" id="IPR015919">
    <property type="entry name" value="Cadherin-like_sf"/>
</dbReference>
<keyword evidence="7" id="KW-0472">Membrane</keyword>
<dbReference type="FunFam" id="2.60.40.60:FF:000035">
    <property type="entry name" value="Protocadherin Fat 3"/>
    <property type="match status" value="1"/>
</dbReference>
<dbReference type="SUPFAM" id="SSF49313">
    <property type="entry name" value="Cadherin-like"/>
    <property type="match status" value="5"/>
</dbReference>
<dbReference type="InterPro" id="IPR020894">
    <property type="entry name" value="Cadherin_CS"/>
</dbReference>
<organism evidence="11 12">
    <name type="scientific">Meganyctiphanes norvegica</name>
    <name type="common">Northern krill</name>
    <name type="synonym">Thysanopoda norvegica</name>
    <dbReference type="NCBI Taxonomy" id="48144"/>
    <lineage>
        <taxon>Eukaryota</taxon>
        <taxon>Metazoa</taxon>
        <taxon>Ecdysozoa</taxon>
        <taxon>Arthropoda</taxon>
        <taxon>Crustacea</taxon>
        <taxon>Multicrustacea</taxon>
        <taxon>Malacostraca</taxon>
        <taxon>Eumalacostraca</taxon>
        <taxon>Eucarida</taxon>
        <taxon>Euphausiacea</taxon>
        <taxon>Euphausiidae</taxon>
        <taxon>Meganyctiphanes</taxon>
    </lineage>
</organism>
<evidence type="ECO:0000259" key="10">
    <source>
        <dbReference type="PROSITE" id="PS50268"/>
    </source>
</evidence>
<gene>
    <name evidence="11" type="ORF">MNOR_LOCUS30001</name>
</gene>